<reference evidence="2 3" key="1">
    <citation type="submission" date="2018-08" db="EMBL/GenBank/DDBJ databases">
        <title>Genomic investigation of the strawberry pathogen Phytophthora fragariae indicates pathogenicity is determined by transcriptional variation in three key races.</title>
        <authorList>
            <person name="Adams T.M."/>
            <person name="Armitage A.D."/>
            <person name="Sobczyk M.K."/>
            <person name="Bates H.J."/>
            <person name="Dunwell J.M."/>
            <person name="Nellist C.F."/>
            <person name="Harrison R.J."/>
        </authorList>
    </citation>
    <scope>NUCLEOTIDE SEQUENCE [LARGE SCALE GENOMIC DNA]</scope>
    <source>
        <strain evidence="2 3">SCRP333</strain>
    </source>
</reference>
<organism evidence="2 3">
    <name type="scientific">Phytophthora rubi</name>
    <dbReference type="NCBI Taxonomy" id="129364"/>
    <lineage>
        <taxon>Eukaryota</taxon>
        <taxon>Sar</taxon>
        <taxon>Stramenopiles</taxon>
        <taxon>Oomycota</taxon>
        <taxon>Peronosporomycetes</taxon>
        <taxon>Peronosporales</taxon>
        <taxon>Peronosporaceae</taxon>
        <taxon>Phytophthora</taxon>
    </lineage>
</organism>
<dbReference type="PANTHER" id="PTHR19241">
    <property type="entry name" value="ATP-BINDING CASSETTE TRANSPORTER"/>
    <property type="match status" value="1"/>
</dbReference>
<dbReference type="AlphaFoldDB" id="A0A6A4DGE7"/>
<keyword evidence="3" id="KW-1185">Reference proteome</keyword>
<dbReference type="SUPFAM" id="SSF52540">
    <property type="entry name" value="P-loop containing nucleoside triphosphate hydrolases"/>
    <property type="match status" value="1"/>
</dbReference>
<sequence length="81" mass="9037">MKRLTVGVELVAQPRIIFMDEPTSGMDAFSAKLIMNGVRKIANSGRAIVWYHHSPTQLGGVQFLRLTSSTHVIDIRPLFLT</sequence>
<keyword evidence="1" id="KW-0813">Transport</keyword>
<evidence type="ECO:0008006" key="4">
    <source>
        <dbReference type="Google" id="ProtNLM"/>
    </source>
</evidence>
<protein>
    <recommendedName>
        <fullName evidence="4">ABC transporter family G domain-containing protein</fullName>
    </recommendedName>
</protein>
<evidence type="ECO:0000313" key="3">
    <source>
        <dbReference type="Proteomes" id="UP000434957"/>
    </source>
</evidence>
<evidence type="ECO:0000313" key="2">
    <source>
        <dbReference type="EMBL" id="KAE9305817.1"/>
    </source>
</evidence>
<name>A0A6A4DGE7_9STRA</name>
<evidence type="ECO:0000256" key="1">
    <source>
        <dbReference type="ARBA" id="ARBA00022448"/>
    </source>
</evidence>
<dbReference type="Gene3D" id="3.40.50.300">
    <property type="entry name" value="P-loop containing nucleotide triphosphate hydrolases"/>
    <property type="match status" value="1"/>
</dbReference>
<dbReference type="InterPro" id="IPR027417">
    <property type="entry name" value="P-loop_NTPase"/>
</dbReference>
<comment type="caution">
    <text evidence="2">The sequence shown here is derived from an EMBL/GenBank/DDBJ whole genome shotgun (WGS) entry which is preliminary data.</text>
</comment>
<proteinExistence type="predicted"/>
<dbReference type="EMBL" id="QXFT01002004">
    <property type="protein sequence ID" value="KAE9305817.1"/>
    <property type="molecule type" value="Genomic_DNA"/>
</dbReference>
<gene>
    <name evidence="2" type="ORF">PR003_g21395</name>
</gene>
<accession>A0A6A4DGE7</accession>
<dbReference type="Proteomes" id="UP000434957">
    <property type="component" value="Unassembled WGS sequence"/>
</dbReference>